<dbReference type="AlphaFoldDB" id="A0A5C0UGK1"/>
<keyword evidence="2" id="KW-1185">Reference proteome</keyword>
<dbReference type="RefSeq" id="WP_148971538.1">
    <property type="nucleotide sequence ID" value="NZ_OX638200.1"/>
</dbReference>
<dbReference type="KEGG" id="cpri:FZC34_00605"/>
<gene>
    <name evidence="1" type="ORF">FZC34_00605</name>
</gene>
<reference evidence="1 2" key="1">
    <citation type="submission" date="2019-08" db="EMBL/GenBank/DDBJ databases">
        <title>Highly reduced genomes of protist endosymbionts show evolutionary convergence.</title>
        <authorList>
            <person name="George E."/>
            <person name="Husnik F."/>
            <person name="Tashyreva D."/>
            <person name="Prokopchuk G."/>
            <person name="Horak A."/>
            <person name="Kwong W.K."/>
            <person name="Lukes J."/>
            <person name="Keeling P.J."/>
        </authorList>
    </citation>
    <scope>NUCLEOTIDE SEQUENCE [LARGE SCALE GENOMIC DNA]</scope>
    <source>
        <strain evidence="1">1604LC</strain>
    </source>
</reference>
<dbReference type="EMBL" id="CP043316">
    <property type="protein sequence ID" value="QEK38422.1"/>
    <property type="molecule type" value="Genomic_DNA"/>
</dbReference>
<dbReference type="Proteomes" id="UP000325004">
    <property type="component" value="Chromosome"/>
</dbReference>
<protein>
    <submittedName>
        <fullName evidence="1">Uncharacterized protein</fullName>
    </submittedName>
</protein>
<organism evidence="1 2">
    <name type="scientific">Candidatus Cytomitobacter primus</name>
    <dbReference type="NCBI Taxonomy" id="2066024"/>
    <lineage>
        <taxon>Bacteria</taxon>
        <taxon>Pseudomonadati</taxon>
        <taxon>Pseudomonadota</taxon>
        <taxon>Alphaproteobacteria</taxon>
        <taxon>Holosporales</taxon>
        <taxon>Holosporaceae</taxon>
        <taxon>Candidatus Cytomitobacter</taxon>
    </lineage>
</organism>
<evidence type="ECO:0000313" key="1">
    <source>
        <dbReference type="EMBL" id="QEK38422.1"/>
    </source>
</evidence>
<proteinExistence type="predicted"/>
<evidence type="ECO:0000313" key="2">
    <source>
        <dbReference type="Proteomes" id="UP000325004"/>
    </source>
</evidence>
<name>A0A5C0UGK1_9PROT</name>
<sequence length="588" mass="68924">MQLILRFFQLISNLLIFSLLSLLLLLFGLINRKNISLLDHKIQFDSIHMTSNGFSVNDIKYRNVHIKSLNIGIIKPFINIKKFNIFKIDFDMNMYYKNGLHIDSAILNNKLRFKSLIHKNVINITTSGLDQSEFKGVYYGSNIIMRLPKGLFVLSDGRLNINSENKKYFLMFKADLYKKEVQKMNFYSKTKKLNISFDEMWNFESKNENMHLKMQLDKYLIGDGKIIINKKFGILDSHLNFKINASNMKVHAYNYGKQFIKINDFGLHEQKIKWDLHFNVNEQFFTLKSDNLKVDAKFLTNNIKFNLFLNSDKIDLAAFGKMDYYNNIQIEGYGDYISLLDMQSLFKKGSDNSIECDFKWKKAKWIADLFLEDMTVNCYKNKDGFKSCLINSHFEGNPVKLWKSTVPSPLHFKIWNFARAFELMYGEKLFKSTGILDGSIHVSKKGMPWNFTLYDFESMQNLNAIYLQILSLKFWASIFKNNQKKWDHLTGNGHISHNKYEIDHFEMDNDYFNVNGSGFIHRHDDLMDINGLLLSKSLTNDLQDLMNRKDRNKIPFHMYGGLKDIKVDNQVGFKKLAVPILPLAFFLI</sequence>
<accession>A0A5C0UGK1</accession>
<dbReference type="OrthoDB" id="9797023at2"/>